<sequence length="179" mass="20557">MSTSEEPEESKDVYSMFMTRHKEQRHKKSAVDVLGWYRSSSGNDGENLCPLLSQDWTSCDVCIDDKKLFSISEHSIFNPDVTTNRGLSCLLHDVLMNGWTELPPRQDEPADPRSSPRTFKIQVVDISLHDNEDDAGRSFFVYVHVVVYYVGSAHAILAIRYEMDWKPVVLGILKSNFRW</sequence>
<dbReference type="EMBL" id="KQ085989">
    <property type="protein sequence ID" value="KLO11909.1"/>
    <property type="molecule type" value="Genomic_DNA"/>
</dbReference>
<reference evidence="1 2" key="1">
    <citation type="submission" date="2015-04" db="EMBL/GenBank/DDBJ databases">
        <title>Complete genome sequence of Schizopora paradoxa KUC8140, a cosmopolitan wood degrader in East Asia.</title>
        <authorList>
            <consortium name="DOE Joint Genome Institute"/>
            <person name="Min B."/>
            <person name="Park H."/>
            <person name="Jang Y."/>
            <person name="Kim J.-J."/>
            <person name="Kim K.H."/>
            <person name="Pangilinan J."/>
            <person name="Lipzen A."/>
            <person name="Riley R."/>
            <person name="Grigoriev I.V."/>
            <person name="Spatafora J.W."/>
            <person name="Choi I.-G."/>
        </authorList>
    </citation>
    <scope>NUCLEOTIDE SEQUENCE [LARGE SCALE GENOMIC DNA]</scope>
    <source>
        <strain evidence="1 2">KUC8140</strain>
    </source>
</reference>
<evidence type="ECO:0000313" key="2">
    <source>
        <dbReference type="Proteomes" id="UP000053477"/>
    </source>
</evidence>
<proteinExistence type="predicted"/>
<dbReference type="AlphaFoldDB" id="A0A0H2RJA4"/>
<protein>
    <submittedName>
        <fullName evidence="1">Uncharacterized protein</fullName>
    </submittedName>
</protein>
<organism evidence="1 2">
    <name type="scientific">Schizopora paradoxa</name>
    <dbReference type="NCBI Taxonomy" id="27342"/>
    <lineage>
        <taxon>Eukaryota</taxon>
        <taxon>Fungi</taxon>
        <taxon>Dikarya</taxon>
        <taxon>Basidiomycota</taxon>
        <taxon>Agaricomycotina</taxon>
        <taxon>Agaricomycetes</taxon>
        <taxon>Hymenochaetales</taxon>
        <taxon>Schizoporaceae</taxon>
        <taxon>Schizopora</taxon>
    </lineage>
</organism>
<name>A0A0H2RJA4_9AGAM</name>
<gene>
    <name evidence="1" type="ORF">SCHPADRAFT_445984</name>
</gene>
<evidence type="ECO:0000313" key="1">
    <source>
        <dbReference type="EMBL" id="KLO11909.1"/>
    </source>
</evidence>
<dbReference type="Proteomes" id="UP000053477">
    <property type="component" value="Unassembled WGS sequence"/>
</dbReference>
<keyword evidence="2" id="KW-1185">Reference proteome</keyword>
<accession>A0A0H2RJA4</accession>
<dbReference type="InParanoid" id="A0A0H2RJA4"/>